<comment type="caution">
    <text evidence="2">The sequence shown here is derived from an EMBL/GenBank/DDBJ whole genome shotgun (WGS) entry which is preliminary data.</text>
</comment>
<sequence>MGAELDFTGRKVLVVGGSSGIGNGIAQAFRTRGADVHVWGTRASATEYVSDAGSDLSGLVYAQVDVGNGDAVDQAAAQFGAADVVVLCQGAVRYGRQEFERAGWHDVMDVNLNSVMDCARAFHDALAASGGSLIIISSTGAYHAMVGNPAYAASKAGAVALVRTLGAAWARDTIRVNGIAPGYVATKMTRVTTDNDQRMAGVIRAIPLRRTGQPSDMAGAALFLASPLASYIIGQTLVVDGGLSLG</sequence>
<dbReference type="GO" id="GO:0016616">
    <property type="term" value="F:oxidoreductase activity, acting on the CH-OH group of donors, NAD or NADP as acceptor"/>
    <property type="evidence" value="ECO:0007669"/>
    <property type="project" value="TreeGrafter"/>
</dbReference>
<dbReference type="SUPFAM" id="SSF51735">
    <property type="entry name" value="NAD(P)-binding Rossmann-fold domains"/>
    <property type="match status" value="1"/>
</dbReference>
<dbReference type="Gene3D" id="3.40.50.720">
    <property type="entry name" value="NAD(P)-binding Rossmann-like Domain"/>
    <property type="match status" value="1"/>
</dbReference>
<gene>
    <name evidence="2" type="ORF">GRI44_11445</name>
</gene>
<dbReference type="InterPro" id="IPR002347">
    <property type="entry name" value="SDR_fam"/>
</dbReference>
<dbReference type="Proteomes" id="UP000473531">
    <property type="component" value="Unassembled WGS sequence"/>
</dbReference>
<dbReference type="FunFam" id="3.40.50.720:FF:000084">
    <property type="entry name" value="Short-chain dehydrogenase reductase"/>
    <property type="match status" value="1"/>
</dbReference>
<dbReference type="OrthoDB" id="286404at2"/>
<accession>A0A6L7GH15</accession>
<evidence type="ECO:0000313" key="3">
    <source>
        <dbReference type="Proteomes" id="UP000473531"/>
    </source>
</evidence>
<organism evidence="2 3">
    <name type="scientific">Allopontixanthobacter confluentis</name>
    <dbReference type="NCBI Taxonomy" id="1849021"/>
    <lineage>
        <taxon>Bacteria</taxon>
        <taxon>Pseudomonadati</taxon>
        <taxon>Pseudomonadota</taxon>
        <taxon>Alphaproteobacteria</taxon>
        <taxon>Sphingomonadales</taxon>
        <taxon>Erythrobacteraceae</taxon>
        <taxon>Allopontixanthobacter</taxon>
    </lineage>
</organism>
<dbReference type="PANTHER" id="PTHR42760">
    <property type="entry name" value="SHORT-CHAIN DEHYDROGENASES/REDUCTASES FAMILY MEMBER"/>
    <property type="match status" value="1"/>
</dbReference>
<evidence type="ECO:0000256" key="1">
    <source>
        <dbReference type="ARBA" id="ARBA00006484"/>
    </source>
</evidence>
<dbReference type="AlphaFoldDB" id="A0A6L7GH15"/>
<evidence type="ECO:0000313" key="2">
    <source>
        <dbReference type="EMBL" id="MXP15363.1"/>
    </source>
</evidence>
<reference evidence="2 3" key="1">
    <citation type="submission" date="2019-12" db="EMBL/GenBank/DDBJ databases">
        <title>Genomic-based taxomic classification of the family Erythrobacteraceae.</title>
        <authorList>
            <person name="Xu L."/>
        </authorList>
    </citation>
    <scope>NUCLEOTIDE SEQUENCE [LARGE SCALE GENOMIC DNA]</scope>
    <source>
        <strain evidence="2 3">KCTC 52259</strain>
    </source>
</reference>
<dbReference type="RefSeq" id="WP_160602370.1">
    <property type="nucleotide sequence ID" value="NZ_WTYU01000002.1"/>
</dbReference>
<name>A0A6L7GH15_9SPHN</name>
<dbReference type="PROSITE" id="PS00061">
    <property type="entry name" value="ADH_SHORT"/>
    <property type="match status" value="1"/>
</dbReference>
<dbReference type="InterPro" id="IPR036291">
    <property type="entry name" value="NAD(P)-bd_dom_sf"/>
</dbReference>
<dbReference type="InterPro" id="IPR020904">
    <property type="entry name" value="Sc_DH/Rdtase_CS"/>
</dbReference>
<dbReference type="PRINTS" id="PR00081">
    <property type="entry name" value="GDHRDH"/>
</dbReference>
<proteinExistence type="inferred from homology"/>
<protein>
    <submittedName>
        <fullName evidence="2">SDR family oxidoreductase</fullName>
    </submittedName>
</protein>
<dbReference type="Pfam" id="PF13561">
    <property type="entry name" value="adh_short_C2"/>
    <property type="match status" value="1"/>
</dbReference>
<dbReference type="PANTHER" id="PTHR42760:SF132">
    <property type="entry name" value="SHORT-CHAIN DEHYDROGENASE_REDUCTASE FAMILY PROTEIN"/>
    <property type="match status" value="1"/>
</dbReference>
<comment type="similarity">
    <text evidence="1">Belongs to the short-chain dehydrogenases/reductases (SDR) family.</text>
</comment>
<keyword evidence="3" id="KW-1185">Reference proteome</keyword>
<dbReference type="EMBL" id="WTYU01000002">
    <property type="protein sequence ID" value="MXP15363.1"/>
    <property type="molecule type" value="Genomic_DNA"/>
</dbReference>